<dbReference type="Proteomes" id="UP000316270">
    <property type="component" value="Chromosome 10"/>
</dbReference>
<dbReference type="EMBL" id="CP042194">
    <property type="protein sequence ID" value="QDS73821.1"/>
    <property type="molecule type" value="Genomic_DNA"/>
</dbReference>
<feature type="region of interest" description="Disordered" evidence="1">
    <location>
        <begin position="99"/>
        <end position="149"/>
    </location>
</feature>
<organism evidence="2 3">
    <name type="scientific">Venturia effusa</name>
    <dbReference type="NCBI Taxonomy" id="50376"/>
    <lineage>
        <taxon>Eukaryota</taxon>
        <taxon>Fungi</taxon>
        <taxon>Dikarya</taxon>
        <taxon>Ascomycota</taxon>
        <taxon>Pezizomycotina</taxon>
        <taxon>Dothideomycetes</taxon>
        <taxon>Pleosporomycetidae</taxon>
        <taxon>Venturiales</taxon>
        <taxon>Venturiaceae</taxon>
        <taxon>Venturia</taxon>
    </lineage>
</organism>
<sequence length="806" mass="90528">MSRFITTGRSEVDQHHASKSIKNESHDDRDLALQSLPPRMPPERSDDQAVRQPNGATVAYERQTKVTSWLQYNNDSASNFKSNLTRIAAEVMPAATVVPESAVEAEGESEKRLSSADSTEHTPQTTESSNEGQRAESAATSVTPWGTPRVVSIAPTQETRAHRSESPSGISEFNLNPSRYTPSFYSIRDQNSQRINPKVARLKNGRNRRDSLPSTRARTSIGRPSSVAMGKRPVGRYGIGEHDGEFPPIAAHLACYGTWRSTLSQDFSIPARPDSKLQGFPVPTRNSSTKLNASLPLNAETHTLLTASDPHDSQSTPPLIQEKYGFACENPSSPTSSAHSVAPAAYEAPAKVTKENTPTNFGNRFADCAEAFRVLEQRTPCRTDNRAPLSTMFCAVAPPILGSHNELRQTTEMSSTRDYVPLSDACPLLVGSLAMRRELCMQGLDREDPKVYKILTEHHIAVGRVSKPDQILLWHLATHEQSRTLATKVSNKPFSHAIYWRGAGQECSEIDLTLRVFIKWLKEKEQAHSRLYQGELKRLAVRSTPNLVRWAAKRDKYDDQVAGFSGALSLPHEPAAVWLNIYRVMRARGIDEKQLDREEFMALMSKPRHERRAYLDTLATRCKAKTIDNADLDYRSRRQGSSTHANSISTTQIRSPSYSFEAKDEIFELPEVKKYIRRGRSDRRAYPVINSGRQGHVSAGDCDWDTPLGKLPLHKRERLPIPLLKDIELPSNYVPPNRRKEEENELPPNRAIGFGHAKRASLETARRSSQISRFSRDSTQSERERKTRWGRFKRGFRRFLPPCCCG</sequence>
<reference evidence="2 3" key="1">
    <citation type="submission" date="2019-07" db="EMBL/GenBank/DDBJ databases">
        <title>Finished genome of Venturia effusa.</title>
        <authorList>
            <person name="Young C.A."/>
            <person name="Cox M.P."/>
            <person name="Ganley A.R.D."/>
            <person name="David W.J."/>
        </authorList>
    </citation>
    <scope>NUCLEOTIDE SEQUENCE [LARGE SCALE GENOMIC DNA]</scope>
    <source>
        <strain evidence="3">albino</strain>
    </source>
</reference>
<feature type="region of interest" description="Disordered" evidence="1">
    <location>
        <begin position="204"/>
        <end position="229"/>
    </location>
</feature>
<feature type="compositionally biased region" description="Basic and acidic residues" evidence="1">
    <location>
        <begin position="774"/>
        <end position="786"/>
    </location>
</feature>
<feature type="compositionally biased region" description="Polar residues" evidence="1">
    <location>
        <begin position="121"/>
        <end position="144"/>
    </location>
</feature>
<feature type="compositionally biased region" description="Basic and acidic residues" evidence="1">
    <location>
        <begin position="108"/>
        <end position="120"/>
    </location>
</feature>
<protein>
    <submittedName>
        <fullName evidence="2">Uncharacterized protein</fullName>
    </submittedName>
</protein>
<accession>A0A517LDV7</accession>
<dbReference type="AlphaFoldDB" id="A0A517LDV7"/>
<keyword evidence="3" id="KW-1185">Reference proteome</keyword>
<evidence type="ECO:0000313" key="3">
    <source>
        <dbReference type="Proteomes" id="UP000316270"/>
    </source>
</evidence>
<proteinExistence type="predicted"/>
<feature type="region of interest" description="Disordered" evidence="1">
    <location>
        <begin position="156"/>
        <end position="175"/>
    </location>
</feature>
<gene>
    <name evidence="2" type="ORF">FKW77_006261</name>
</gene>
<feature type="compositionally biased region" description="Polar residues" evidence="1">
    <location>
        <begin position="166"/>
        <end position="175"/>
    </location>
</feature>
<name>A0A517LDV7_9PEZI</name>
<feature type="compositionally biased region" description="Polar residues" evidence="1">
    <location>
        <begin position="639"/>
        <end position="654"/>
    </location>
</feature>
<feature type="region of interest" description="Disordered" evidence="1">
    <location>
        <begin position="1"/>
        <end position="59"/>
    </location>
</feature>
<evidence type="ECO:0000313" key="2">
    <source>
        <dbReference type="EMBL" id="QDS73821.1"/>
    </source>
</evidence>
<evidence type="ECO:0000256" key="1">
    <source>
        <dbReference type="SAM" id="MobiDB-lite"/>
    </source>
</evidence>
<dbReference type="OrthoDB" id="3923332at2759"/>
<feature type="region of interest" description="Disordered" evidence="1">
    <location>
        <begin position="635"/>
        <end position="654"/>
    </location>
</feature>
<feature type="region of interest" description="Disordered" evidence="1">
    <location>
        <begin position="734"/>
        <end position="786"/>
    </location>
</feature>
<feature type="compositionally biased region" description="Basic and acidic residues" evidence="1">
    <location>
        <begin position="10"/>
        <end position="31"/>
    </location>
</feature>